<keyword evidence="2" id="KW-0862">Zinc</keyword>
<evidence type="ECO:0000256" key="3">
    <source>
        <dbReference type="PROSITE-ProRule" id="PRU00024"/>
    </source>
</evidence>
<dbReference type="PANTHER" id="PTHR28634:SF1">
    <property type="entry name" value="ZINC FINGER B-BOX DOMAIN-CONTAINING PROTEIN 1"/>
    <property type="match status" value="1"/>
</dbReference>
<proteinExistence type="predicted"/>
<sequence length="1159" mass="129545">MNLNNFVVLHNKPKSVKLNVRNLRELRMETAQLSQDNKDMESRLQQLQEVMSHEKEEREKSGAFRWKSAQNHDGTRDKYKNLNKNSPSKMKIRVLKSLPGERVPEPPPPKDGRRRKSRLKGKVCGQCEARTAGLVCAECTEDYCVGCFAKFHQKGALRVHHIIPMQAELHTSISTIDVVNRFQMKIEGGEDEDSGDGGTNPECRAISTIFQPVSDNQMHGIRVLLVNDADEENEDSFLRGNFDEEESSRSFQKALNEWRAGNTHGNREHHEPNHNVQTARPASMEVMGTQAGGRTHIRIEFRDHGLSYMERLMLKKHRRTKDESLKLLSTPRSPQDPITDTCTRPVEQTHETHELTAEEMDLHHYCVSLFAISSSAEAEKVNNIFKSCLSIREIDETAGDPLVGASFGVKQRNYKKVNQGGDALAMPSQAEEEVLNPTKPLDFSLKIQTLDNERILSGSVESFSESPPSDQLLLSLTFHRLQKSVAISTLTDSDILNTEQYKEHTFQEPQSPKLLKPQISRYPSKSKSTLKCTTQVWDSCSSISLSSQSHSPLISTSIQSQTPAFPVLSNPKQSLTHSESYQTRSNTLNPPLPSQSEEVECQTKSLDFSQRCFKPANETMLSQFSQSPKSDKLSSFTSHEGQKSDISAILNSSVPALITSHQQEEHTIQRTLLPRHNDFHKPQTLKEPSSPQYKSAVDWDSSMSLSLQSHSPLLSSSAAFPASFMPKLSPVSPEDQCTIVYAKVPKPLLCRTVQEEEDKNRFTQILKSPRLVDFQKLQATSTQSFDSSFYAQSHGPSPSTSIQCLSPALSISSRIKLSPMPSELDHIRAKALKPLSIKSSSQTQSDNTPSQFQPPSELQKSPLFSDNEEPCLLPLGSSSSKSEILQSSYPIHLRSSNSDMSSDSVGMMPTDEDSSDEEMRRCALQDMEEEEERNTFSFPPSLFPIADFPFPSQSPTIEEQSAFFTKPSLAVSSLAQRYNSVSTNYQGLDGFFTLGLDSRSVPLSPAPSHAPPEMHTHSTNSEAFMLGNIIWRPESSLLNHAEAKLIGVVINNQPISINSRSFTTIRKMEPSWRLSQSGASAPVTQGVSHPMCASLPISRAALEILEVQSLEQAEITHIKQDEEDLLTIASLEEEFKQMSAEPNLFVTDGHEDNRKWIKK</sequence>
<keyword evidence="1 3" id="KW-0479">Metal-binding</keyword>
<feature type="coiled-coil region" evidence="4">
    <location>
        <begin position="23"/>
        <end position="57"/>
    </location>
</feature>
<dbReference type="AlphaFoldDB" id="A0A979EQ32"/>
<gene>
    <name evidence="8" type="primary">zbbx</name>
</gene>
<dbReference type="GO" id="GO:0008270">
    <property type="term" value="F:zinc ion binding"/>
    <property type="evidence" value="ECO:0007669"/>
    <property type="project" value="UniProtKB-KW"/>
</dbReference>
<reference evidence="8" key="2">
    <citation type="submission" date="2025-08" db="UniProtKB">
        <authorList>
            <consortium name="RefSeq"/>
        </authorList>
    </citation>
    <scope>IDENTIFICATION</scope>
    <source>
        <tissue evidence="8">Blood</tissue>
    </source>
</reference>
<evidence type="ECO:0000256" key="2">
    <source>
        <dbReference type="ARBA" id="ARBA00022833"/>
    </source>
</evidence>
<evidence type="ECO:0000256" key="4">
    <source>
        <dbReference type="SAM" id="Coils"/>
    </source>
</evidence>
<organism evidence="7 8">
    <name type="scientific">Ictalurus punctatus</name>
    <name type="common">Channel catfish</name>
    <name type="synonym">Silurus punctatus</name>
    <dbReference type="NCBI Taxonomy" id="7998"/>
    <lineage>
        <taxon>Eukaryota</taxon>
        <taxon>Metazoa</taxon>
        <taxon>Chordata</taxon>
        <taxon>Craniata</taxon>
        <taxon>Vertebrata</taxon>
        <taxon>Euteleostomi</taxon>
        <taxon>Actinopterygii</taxon>
        <taxon>Neopterygii</taxon>
        <taxon>Teleostei</taxon>
        <taxon>Ostariophysi</taxon>
        <taxon>Siluriformes</taxon>
        <taxon>Ictaluridae</taxon>
        <taxon>Ictalurus</taxon>
    </lineage>
</organism>
<keyword evidence="1 3" id="KW-0863">Zinc-finger</keyword>
<name>A0A979EQ32_ICTPU</name>
<feature type="region of interest" description="Disordered" evidence="5">
    <location>
        <begin position="837"/>
        <end position="879"/>
    </location>
</feature>
<dbReference type="OrthoDB" id="6226111at2759"/>
<dbReference type="InterPro" id="IPR037688">
    <property type="entry name" value="ZBBX"/>
</dbReference>
<feature type="region of interest" description="Disordered" evidence="5">
    <location>
        <begin position="892"/>
        <end position="917"/>
    </location>
</feature>
<feature type="compositionally biased region" description="Low complexity" evidence="5">
    <location>
        <begin position="895"/>
        <end position="904"/>
    </location>
</feature>
<dbReference type="InterPro" id="IPR000315">
    <property type="entry name" value="Znf_B-box"/>
</dbReference>
<dbReference type="RefSeq" id="XP_047009180.2">
    <property type="nucleotide sequence ID" value="XM_047153224.2"/>
</dbReference>
<dbReference type="PANTHER" id="PTHR28634">
    <property type="entry name" value="ZINC FINGER B-BOX DOMAIN-CONTAINING PROTEIN 1"/>
    <property type="match status" value="1"/>
</dbReference>
<dbReference type="Proteomes" id="UP000221080">
    <property type="component" value="Chromosome 4"/>
</dbReference>
<accession>A0A979EQ32</accession>
<dbReference type="CDD" id="cd19818">
    <property type="entry name" value="Bbox1_ZBBX"/>
    <property type="match status" value="1"/>
</dbReference>
<evidence type="ECO:0000313" key="7">
    <source>
        <dbReference type="Proteomes" id="UP000221080"/>
    </source>
</evidence>
<feature type="region of interest" description="Disordered" evidence="5">
    <location>
        <begin position="564"/>
        <end position="600"/>
    </location>
</feature>
<feature type="compositionally biased region" description="Polar residues" evidence="5">
    <location>
        <begin position="570"/>
        <end position="589"/>
    </location>
</feature>
<evidence type="ECO:0000259" key="6">
    <source>
        <dbReference type="PROSITE" id="PS50119"/>
    </source>
</evidence>
<feature type="domain" description="B box-type" evidence="6">
    <location>
        <begin position="119"/>
        <end position="165"/>
    </location>
</feature>
<dbReference type="KEGG" id="ipu:124625951"/>
<protein>
    <submittedName>
        <fullName evidence="8">Uncharacterized protein zbbx isoform X1</fullName>
    </submittedName>
</protein>
<evidence type="ECO:0000313" key="8">
    <source>
        <dbReference type="RefSeq" id="XP_047009180.2"/>
    </source>
</evidence>
<dbReference type="PROSITE" id="PS50119">
    <property type="entry name" value="ZF_BBOX"/>
    <property type="match status" value="1"/>
</dbReference>
<evidence type="ECO:0000256" key="5">
    <source>
        <dbReference type="SAM" id="MobiDB-lite"/>
    </source>
</evidence>
<dbReference type="GeneID" id="124625951"/>
<evidence type="ECO:0000256" key="1">
    <source>
        <dbReference type="ARBA" id="ARBA00022771"/>
    </source>
</evidence>
<keyword evidence="4" id="KW-0175">Coiled coil</keyword>
<feature type="compositionally biased region" description="Basic and acidic residues" evidence="5">
    <location>
        <begin position="102"/>
        <end position="111"/>
    </location>
</feature>
<reference evidence="7" key="1">
    <citation type="journal article" date="2016" name="Nat. Commun.">
        <title>The channel catfish genome sequence provides insights into the evolution of scale formation in teleosts.</title>
        <authorList>
            <person name="Liu Z."/>
            <person name="Liu S."/>
            <person name="Yao J."/>
            <person name="Bao L."/>
            <person name="Zhang J."/>
            <person name="Li Y."/>
            <person name="Jiang C."/>
            <person name="Sun L."/>
            <person name="Wang R."/>
            <person name="Zhang Y."/>
            <person name="Zhou T."/>
            <person name="Zeng Q."/>
            <person name="Fu Q."/>
            <person name="Gao S."/>
            <person name="Li N."/>
            <person name="Koren S."/>
            <person name="Jiang Y."/>
            <person name="Zimin A."/>
            <person name="Xu P."/>
            <person name="Phillippy A.M."/>
            <person name="Geng X."/>
            <person name="Song L."/>
            <person name="Sun F."/>
            <person name="Li C."/>
            <person name="Wang X."/>
            <person name="Chen A."/>
            <person name="Jin Y."/>
            <person name="Yuan Z."/>
            <person name="Yang Y."/>
            <person name="Tan S."/>
            <person name="Peatman E."/>
            <person name="Lu J."/>
            <person name="Qin Z."/>
            <person name="Dunham R."/>
            <person name="Li Z."/>
            <person name="Sonstegard T."/>
            <person name="Feng J."/>
            <person name="Danzmann R.G."/>
            <person name="Schroeder S."/>
            <person name="Scheffler B."/>
            <person name="Duke M.V."/>
            <person name="Ballard L."/>
            <person name="Kucuktas H."/>
            <person name="Kaltenboeck L."/>
            <person name="Liu H."/>
            <person name="Armbruster J."/>
            <person name="Xie Y."/>
            <person name="Kirby M.L."/>
            <person name="Tian Y."/>
            <person name="Flanagan M.E."/>
            <person name="Mu W."/>
            <person name="Waldbieser G.C."/>
        </authorList>
    </citation>
    <scope>NUCLEOTIDE SEQUENCE [LARGE SCALE GENOMIC DNA]</scope>
    <source>
        <strain evidence="7">SDA103</strain>
    </source>
</reference>
<keyword evidence="7" id="KW-1185">Reference proteome</keyword>
<dbReference type="CTD" id="79740"/>
<feature type="region of interest" description="Disordered" evidence="5">
    <location>
        <begin position="68"/>
        <end position="120"/>
    </location>
</feature>
<feature type="compositionally biased region" description="Polar residues" evidence="5">
    <location>
        <begin position="837"/>
        <end position="864"/>
    </location>
</feature>